<dbReference type="GO" id="GO:0031071">
    <property type="term" value="F:cysteine desulfurase activity"/>
    <property type="evidence" value="ECO:0007669"/>
    <property type="project" value="UniProtKB-EC"/>
</dbReference>
<feature type="domain" description="Aminotransferase class V" evidence="6">
    <location>
        <begin position="32"/>
        <end position="422"/>
    </location>
</feature>
<comment type="similarity">
    <text evidence="2">Belongs to the class-V pyridoxal-phosphate-dependent aminotransferase family. Csd subfamily.</text>
</comment>
<name>A0A267MNM0_9FIRM</name>
<dbReference type="InterPro" id="IPR000192">
    <property type="entry name" value="Aminotrans_V_dom"/>
</dbReference>
<evidence type="ECO:0000256" key="4">
    <source>
        <dbReference type="ARBA" id="ARBA00050776"/>
    </source>
</evidence>
<accession>A0A267MNM0</accession>
<evidence type="ECO:0000313" key="8">
    <source>
        <dbReference type="Proteomes" id="UP000216024"/>
    </source>
</evidence>
<dbReference type="PANTHER" id="PTHR43586">
    <property type="entry name" value="CYSTEINE DESULFURASE"/>
    <property type="match status" value="1"/>
</dbReference>
<comment type="cofactor">
    <cofactor evidence="1 5">
        <name>pyridoxal 5'-phosphate</name>
        <dbReference type="ChEBI" id="CHEBI:597326"/>
    </cofactor>
</comment>
<keyword evidence="3" id="KW-0663">Pyridoxal phosphate</keyword>
<dbReference type="OrthoDB" id="9804366at2"/>
<evidence type="ECO:0000256" key="5">
    <source>
        <dbReference type="RuleBase" id="RU004504"/>
    </source>
</evidence>
<protein>
    <submittedName>
        <fullName evidence="7">Aminotransferase</fullName>
    </submittedName>
</protein>
<dbReference type="PANTHER" id="PTHR43586:SF8">
    <property type="entry name" value="CYSTEINE DESULFURASE 1, CHLOROPLASTIC"/>
    <property type="match status" value="1"/>
</dbReference>
<comment type="caution">
    <text evidence="7">The sequence shown here is derived from an EMBL/GenBank/DDBJ whole genome shotgun (WGS) entry which is preliminary data.</text>
</comment>
<dbReference type="InterPro" id="IPR015422">
    <property type="entry name" value="PyrdxlP-dep_Trfase_small"/>
</dbReference>
<dbReference type="Gene3D" id="3.40.640.10">
    <property type="entry name" value="Type I PLP-dependent aspartate aminotransferase-like (Major domain)"/>
    <property type="match status" value="1"/>
</dbReference>
<proteinExistence type="inferred from homology"/>
<evidence type="ECO:0000256" key="3">
    <source>
        <dbReference type="ARBA" id="ARBA00022898"/>
    </source>
</evidence>
<evidence type="ECO:0000313" key="7">
    <source>
        <dbReference type="EMBL" id="PAB60350.1"/>
    </source>
</evidence>
<organism evidence="7 8">
    <name type="scientific">Anaeromicrobium sediminis</name>
    <dbReference type="NCBI Taxonomy" id="1478221"/>
    <lineage>
        <taxon>Bacteria</taxon>
        <taxon>Bacillati</taxon>
        <taxon>Bacillota</taxon>
        <taxon>Clostridia</taxon>
        <taxon>Peptostreptococcales</taxon>
        <taxon>Thermotaleaceae</taxon>
        <taxon>Anaeromicrobium</taxon>
    </lineage>
</organism>
<reference evidence="7 8" key="1">
    <citation type="submission" date="2017-06" db="EMBL/GenBank/DDBJ databases">
        <title>Draft genome sequence of anaerobic fermentative bacterium Anaeromicrobium sediminis DY2726D isolated from West Pacific Ocean sediments.</title>
        <authorList>
            <person name="Zeng X."/>
        </authorList>
    </citation>
    <scope>NUCLEOTIDE SEQUENCE [LARGE SCALE GENOMIC DNA]</scope>
    <source>
        <strain evidence="7 8">DY2726D</strain>
    </source>
</reference>
<dbReference type="AlphaFoldDB" id="A0A267MNM0"/>
<dbReference type="InterPro" id="IPR015424">
    <property type="entry name" value="PyrdxlP-dep_Trfase"/>
</dbReference>
<dbReference type="Gene3D" id="3.90.1150.10">
    <property type="entry name" value="Aspartate Aminotransferase, domain 1"/>
    <property type="match status" value="1"/>
</dbReference>
<dbReference type="PROSITE" id="PS00595">
    <property type="entry name" value="AA_TRANSFER_CLASS_5"/>
    <property type="match status" value="1"/>
</dbReference>
<dbReference type="InterPro" id="IPR020578">
    <property type="entry name" value="Aminotrans_V_PyrdxlP_BS"/>
</dbReference>
<comment type="catalytic activity">
    <reaction evidence="4">
        <text>(sulfur carrier)-H + L-cysteine = (sulfur carrier)-SH + L-alanine</text>
        <dbReference type="Rhea" id="RHEA:43892"/>
        <dbReference type="Rhea" id="RHEA-COMP:14737"/>
        <dbReference type="Rhea" id="RHEA-COMP:14739"/>
        <dbReference type="ChEBI" id="CHEBI:29917"/>
        <dbReference type="ChEBI" id="CHEBI:35235"/>
        <dbReference type="ChEBI" id="CHEBI:57972"/>
        <dbReference type="ChEBI" id="CHEBI:64428"/>
        <dbReference type="EC" id="2.8.1.7"/>
    </reaction>
</comment>
<sequence>MDFFRHPVNLRNLVVGVDMKVPLSNGAFVKAINFDNAATTPPFSSVIQEIIDFSPWYSSIHRGTGYKSQFSSSLYEKSREIVGKFVKSDPKRDTVIFVKNTTEAINKLSYRLCEDHKKCVVLSTCMEHHSNDLPWRNKYQVDYIALDENGRLCLKDLEHKLKKYDGSTALVTITGASNVTGYKNPIHKIATLVHKYHAKILVDGAQLVPHVPVNMKPWGSLEHIDYLVFSAHKMYAPFGTGVLIGPKTTFEKGDPDYVGGGTVDMVTHDYIRWSAPPHKEEAGSPNIIGVVALATAIKTLNYIDMKYVEAYENNLTSYALQRLSNIPDIELYGDKEHYGDRVSIIPFNIKGIPHHMVATILSYEGGIAVRNGCFCAQPYIQNLLHIPLDEVKKRIDDPTADHPGMVRISFGLYNTYSEIDTFTNFIKRIIRYKKFYLEKYKNIDPPKI</sequence>
<evidence type="ECO:0000256" key="1">
    <source>
        <dbReference type="ARBA" id="ARBA00001933"/>
    </source>
</evidence>
<evidence type="ECO:0000256" key="2">
    <source>
        <dbReference type="ARBA" id="ARBA00010447"/>
    </source>
</evidence>
<gene>
    <name evidence="7" type="ORF">CCE28_05495</name>
</gene>
<dbReference type="Proteomes" id="UP000216024">
    <property type="component" value="Unassembled WGS sequence"/>
</dbReference>
<evidence type="ECO:0000259" key="6">
    <source>
        <dbReference type="Pfam" id="PF00266"/>
    </source>
</evidence>
<keyword evidence="7" id="KW-0032">Aminotransferase</keyword>
<dbReference type="InterPro" id="IPR015421">
    <property type="entry name" value="PyrdxlP-dep_Trfase_major"/>
</dbReference>
<keyword evidence="8" id="KW-1185">Reference proteome</keyword>
<dbReference type="EMBL" id="NIBG01000003">
    <property type="protein sequence ID" value="PAB60350.1"/>
    <property type="molecule type" value="Genomic_DNA"/>
</dbReference>
<dbReference type="GO" id="GO:0008483">
    <property type="term" value="F:transaminase activity"/>
    <property type="evidence" value="ECO:0007669"/>
    <property type="project" value="UniProtKB-KW"/>
</dbReference>
<dbReference type="SUPFAM" id="SSF53383">
    <property type="entry name" value="PLP-dependent transferases"/>
    <property type="match status" value="1"/>
</dbReference>
<dbReference type="Pfam" id="PF00266">
    <property type="entry name" value="Aminotran_5"/>
    <property type="match status" value="1"/>
</dbReference>
<keyword evidence="7" id="KW-0808">Transferase</keyword>